<evidence type="ECO:0000259" key="2">
    <source>
        <dbReference type="PROSITE" id="PS51462"/>
    </source>
</evidence>
<dbReference type="OrthoDB" id="129709at2"/>
<organism evidence="3 4">
    <name type="scientific">Sphaerisporangium album</name>
    <dbReference type="NCBI Taxonomy" id="509200"/>
    <lineage>
        <taxon>Bacteria</taxon>
        <taxon>Bacillati</taxon>
        <taxon>Actinomycetota</taxon>
        <taxon>Actinomycetes</taxon>
        <taxon>Streptosporangiales</taxon>
        <taxon>Streptosporangiaceae</taxon>
        <taxon>Sphaerisporangium</taxon>
    </lineage>
</organism>
<dbReference type="EMBL" id="QOIL01000018">
    <property type="protein sequence ID" value="RCG26918.1"/>
    <property type="molecule type" value="Genomic_DNA"/>
</dbReference>
<dbReference type="InterPro" id="IPR015797">
    <property type="entry name" value="NUDIX_hydrolase-like_dom_sf"/>
</dbReference>
<name>A0A367F975_9ACTN</name>
<keyword evidence="4" id="KW-1185">Reference proteome</keyword>
<dbReference type="SUPFAM" id="SSF55811">
    <property type="entry name" value="Nudix"/>
    <property type="match status" value="1"/>
</dbReference>
<gene>
    <name evidence="3" type="ORF">DQ384_28690</name>
</gene>
<evidence type="ECO:0000256" key="1">
    <source>
        <dbReference type="SAM" id="MobiDB-lite"/>
    </source>
</evidence>
<reference evidence="3 4" key="1">
    <citation type="submission" date="2018-06" db="EMBL/GenBank/DDBJ databases">
        <title>Sphaerisporangium craniellae sp. nov., isolated from a marine sponge in the South China Sea.</title>
        <authorList>
            <person name="Li L."/>
        </authorList>
    </citation>
    <scope>NUCLEOTIDE SEQUENCE [LARGE SCALE GENOMIC DNA]</scope>
    <source>
        <strain evidence="3 4">CCTCC AA 208026</strain>
    </source>
</reference>
<dbReference type="AlphaFoldDB" id="A0A367F975"/>
<proteinExistence type="predicted"/>
<dbReference type="PROSITE" id="PS51462">
    <property type="entry name" value="NUDIX"/>
    <property type="match status" value="1"/>
</dbReference>
<protein>
    <submittedName>
        <fullName evidence="3">NUDIX domain-containing protein</fullName>
    </submittedName>
</protein>
<dbReference type="Proteomes" id="UP000253094">
    <property type="component" value="Unassembled WGS sequence"/>
</dbReference>
<dbReference type="Pfam" id="PF00293">
    <property type="entry name" value="NUDIX"/>
    <property type="match status" value="1"/>
</dbReference>
<comment type="caution">
    <text evidence="3">The sequence shown here is derived from an EMBL/GenBank/DDBJ whole genome shotgun (WGS) entry which is preliminary data.</text>
</comment>
<feature type="domain" description="Nudix hydrolase" evidence="2">
    <location>
        <begin position="44"/>
        <end position="179"/>
    </location>
</feature>
<feature type="region of interest" description="Disordered" evidence="1">
    <location>
        <begin position="1"/>
        <end position="20"/>
    </location>
</feature>
<dbReference type="CDD" id="cd03674">
    <property type="entry name" value="NUDIX_Hydrolase"/>
    <property type="match status" value="1"/>
</dbReference>
<sequence length="190" mass="20641">MTGTGPLAGTLSRYRPSSPEEAADLDRVRELLATGGDPWSRATPLHVTASAMIVDPATRRVLLRWHARQQAWLQVGGHADPGENDPVQIVLREGREETGLADLALWPGSSLVHLVIVPVTAGGHEPAHQHADLRYVLRTRTPQAARPENPSAPLRWLPVEQALETTTEANVRETLTRVEHLLRDAPAGAG</sequence>
<evidence type="ECO:0000313" key="4">
    <source>
        <dbReference type="Proteomes" id="UP000253094"/>
    </source>
</evidence>
<evidence type="ECO:0000313" key="3">
    <source>
        <dbReference type="EMBL" id="RCG26918.1"/>
    </source>
</evidence>
<dbReference type="InterPro" id="IPR000086">
    <property type="entry name" value="NUDIX_hydrolase_dom"/>
</dbReference>
<accession>A0A367F975</accession>
<dbReference type="Gene3D" id="3.90.79.10">
    <property type="entry name" value="Nucleoside Triphosphate Pyrophosphohydrolase"/>
    <property type="match status" value="1"/>
</dbReference>